<dbReference type="GO" id="GO:0016705">
    <property type="term" value="F:oxidoreductase activity, acting on paired donors, with incorporation or reduction of molecular oxygen"/>
    <property type="evidence" value="ECO:0007669"/>
    <property type="project" value="InterPro"/>
</dbReference>
<reference evidence="5" key="1">
    <citation type="submission" date="2023-08" db="EMBL/GenBank/DDBJ databases">
        <authorList>
            <person name="Chen Y."/>
            <person name="Shah S."/>
            <person name="Dougan E. K."/>
            <person name="Thang M."/>
            <person name="Chan C."/>
        </authorList>
    </citation>
    <scope>NUCLEOTIDE SEQUENCE</scope>
</reference>
<dbReference type="PANTHER" id="PTHR12117:SF0">
    <property type="entry name" value="PROLYL 3-HYDROXYLASE OGFOD1"/>
    <property type="match status" value="1"/>
</dbReference>
<dbReference type="Proteomes" id="UP001178507">
    <property type="component" value="Unassembled WGS sequence"/>
</dbReference>
<keyword evidence="2" id="KW-0223">Dioxygenase</keyword>
<evidence type="ECO:0000259" key="4">
    <source>
        <dbReference type="SMART" id="SM00702"/>
    </source>
</evidence>
<evidence type="ECO:0000256" key="2">
    <source>
        <dbReference type="ARBA" id="ARBA00022964"/>
    </source>
</evidence>
<protein>
    <recommendedName>
        <fullName evidence="4">Prolyl 4-hydroxylase alpha subunit domain-containing protein</fullName>
    </recommendedName>
</protein>
<evidence type="ECO:0000313" key="5">
    <source>
        <dbReference type="EMBL" id="CAJ1400828.1"/>
    </source>
</evidence>
<dbReference type="EMBL" id="CAUJNA010003387">
    <property type="protein sequence ID" value="CAJ1400828.1"/>
    <property type="molecule type" value="Genomic_DNA"/>
</dbReference>
<dbReference type="InterPro" id="IPR044862">
    <property type="entry name" value="Pro_4_hyd_alph_FE2OG_OXY"/>
</dbReference>
<dbReference type="Gene3D" id="2.60.120.620">
    <property type="entry name" value="q2cbj1_9rhob like domain"/>
    <property type="match status" value="1"/>
</dbReference>
<dbReference type="SMART" id="SM00702">
    <property type="entry name" value="P4Hc"/>
    <property type="match status" value="1"/>
</dbReference>
<comment type="cofactor">
    <cofactor evidence="1">
        <name>L-ascorbate</name>
        <dbReference type="ChEBI" id="CHEBI:38290"/>
    </cofactor>
</comment>
<proteinExistence type="predicted"/>
<dbReference type="InterPro" id="IPR051842">
    <property type="entry name" value="uS12_prolyl_hydroxylase"/>
</dbReference>
<keyword evidence="3" id="KW-0560">Oxidoreductase</keyword>
<feature type="domain" description="Prolyl 4-hydroxylase alpha subunit" evidence="4">
    <location>
        <begin position="144"/>
        <end position="321"/>
    </location>
</feature>
<organism evidence="5 6">
    <name type="scientific">Effrenium voratum</name>
    <dbReference type="NCBI Taxonomy" id="2562239"/>
    <lineage>
        <taxon>Eukaryota</taxon>
        <taxon>Sar</taxon>
        <taxon>Alveolata</taxon>
        <taxon>Dinophyceae</taxon>
        <taxon>Suessiales</taxon>
        <taxon>Symbiodiniaceae</taxon>
        <taxon>Effrenium</taxon>
    </lineage>
</organism>
<dbReference type="GO" id="GO:0031418">
    <property type="term" value="F:L-ascorbic acid binding"/>
    <property type="evidence" value="ECO:0007669"/>
    <property type="project" value="InterPro"/>
</dbReference>
<gene>
    <name evidence="5" type="ORF">EVOR1521_LOCUS24092</name>
</gene>
<dbReference type="PANTHER" id="PTHR12117">
    <property type="entry name" value="HISTONE ACETYLTRANSFERASE COMPLEX"/>
    <property type="match status" value="1"/>
</dbReference>
<dbReference type="InterPro" id="IPR006620">
    <property type="entry name" value="Pro_4_hyd_alph"/>
</dbReference>
<accession>A0AA36J992</accession>
<evidence type="ECO:0000313" key="6">
    <source>
        <dbReference type="Proteomes" id="UP001178507"/>
    </source>
</evidence>
<dbReference type="AlphaFoldDB" id="A0AA36J992"/>
<dbReference type="GO" id="GO:0005506">
    <property type="term" value="F:iron ion binding"/>
    <property type="evidence" value="ECO:0007669"/>
    <property type="project" value="InterPro"/>
</dbReference>
<name>A0AA36J992_9DINO</name>
<dbReference type="GO" id="GO:0051213">
    <property type="term" value="F:dioxygenase activity"/>
    <property type="evidence" value="ECO:0007669"/>
    <property type="project" value="UniProtKB-KW"/>
</dbReference>
<sequence length="346" mass="38764">MDARFYVDNYATFQEMGLDESALQFLTEGLLAHPKDAELRRLAQLRNVLEPGESGAKDADIAGIRRVRLRARRGVSGNAARVTGKQRGWRGLFATTIQTFAAVKNREVARTPAQAGKADPEMAGEDFWRELGTKDLRTLLLERGGLLRVSNFFPQEQADRCLATLQSVSWTESSSGLYEGHGDSAKHWFYRYDGELEVAARLRSLCPELFSSFQAARYDAGGNLAAHDDSNYFAIARTDRNTTARYPAGAVVFRKIALIYYLTKDWREDYGGALLDLHSSEAKCLVPRFNSAVAFLVPRVHQVQDLAKGCPPRFSVFGWFSDDKGYPTKAELGQMPWLSTCESRER</sequence>
<dbReference type="Pfam" id="PF13640">
    <property type="entry name" value="2OG-FeII_Oxy_3"/>
    <property type="match status" value="1"/>
</dbReference>
<evidence type="ECO:0000256" key="1">
    <source>
        <dbReference type="ARBA" id="ARBA00001961"/>
    </source>
</evidence>
<keyword evidence="6" id="KW-1185">Reference proteome</keyword>
<comment type="caution">
    <text evidence="5">The sequence shown here is derived from an EMBL/GenBank/DDBJ whole genome shotgun (WGS) entry which is preliminary data.</text>
</comment>
<evidence type="ECO:0000256" key="3">
    <source>
        <dbReference type="ARBA" id="ARBA00023002"/>
    </source>
</evidence>